<dbReference type="EMBL" id="FZOH01000011">
    <property type="protein sequence ID" value="SNS92110.1"/>
    <property type="molecule type" value="Genomic_DNA"/>
</dbReference>
<dbReference type="Gene3D" id="1.10.357.10">
    <property type="entry name" value="Tetracycline Repressor, domain 2"/>
    <property type="match status" value="1"/>
</dbReference>
<dbReference type="GO" id="GO:0000976">
    <property type="term" value="F:transcription cis-regulatory region binding"/>
    <property type="evidence" value="ECO:0007669"/>
    <property type="project" value="TreeGrafter"/>
</dbReference>
<evidence type="ECO:0000256" key="4">
    <source>
        <dbReference type="PROSITE-ProRule" id="PRU00335"/>
    </source>
</evidence>
<evidence type="ECO:0000259" key="5">
    <source>
        <dbReference type="PROSITE" id="PS50977"/>
    </source>
</evidence>
<keyword evidence="2 4" id="KW-0238">DNA-binding</keyword>
<name>A0A239IEQ0_9ACTN</name>
<dbReference type="GO" id="GO:0003700">
    <property type="term" value="F:DNA-binding transcription factor activity"/>
    <property type="evidence" value="ECO:0007669"/>
    <property type="project" value="TreeGrafter"/>
</dbReference>
<accession>A0A239IEQ0</accession>
<dbReference type="RefSeq" id="WP_176450138.1">
    <property type="nucleotide sequence ID" value="NZ_FZOH01000011.1"/>
</dbReference>
<evidence type="ECO:0000256" key="2">
    <source>
        <dbReference type="ARBA" id="ARBA00023125"/>
    </source>
</evidence>
<reference evidence="7" key="1">
    <citation type="submission" date="2017-06" db="EMBL/GenBank/DDBJ databases">
        <authorList>
            <person name="Varghese N."/>
            <person name="Submissions S."/>
        </authorList>
    </citation>
    <scope>NUCLEOTIDE SEQUENCE [LARGE SCALE GENOMIC DNA]</scope>
    <source>
        <strain evidence="7">DSM 45423</strain>
    </source>
</reference>
<keyword evidence="7" id="KW-1185">Reference proteome</keyword>
<dbReference type="AlphaFoldDB" id="A0A239IEQ0"/>
<dbReference type="InterPro" id="IPR009057">
    <property type="entry name" value="Homeodomain-like_sf"/>
</dbReference>
<organism evidence="6 7">
    <name type="scientific">Geodermatophilus saharensis</name>
    <dbReference type="NCBI Taxonomy" id="1137994"/>
    <lineage>
        <taxon>Bacteria</taxon>
        <taxon>Bacillati</taxon>
        <taxon>Actinomycetota</taxon>
        <taxon>Actinomycetes</taxon>
        <taxon>Geodermatophilales</taxon>
        <taxon>Geodermatophilaceae</taxon>
        <taxon>Geodermatophilus</taxon>
    </lineage>
</organism>
<dbReference type="InterPro" id="IPR050109">
    <property type="entry name" value="HTH-type_TetR-like_transc_reg"/>
</dbReference>
<evidence type="ECO:0000313" key="6">
    <source>
        <dbReference type="EMBL" id="SNS92110.1"/>
    </source>
</evidence>
<evidence type="ECO:0000256" key="3">
    <source>
        <dbReference type="ARBA" id="ARBA00023163"/>
    </source>
</evidence>
<dbReference type="PANTHER" id="PTHR30055">
    <property type="entry name" value="HTH-TYPE TRANSCRIPTIONAL REGULATOR RUTR"/>
    <property type="match status" value="1"/>
</dbReference>
<dbReference type="Pfam" id="PF00440">
    <property type="entry name" value="TetR_N"/>
    <property type="match status" value="1"/>
</dbReference>
<dbReference type="PROSITE" id="PS50977">
    <property type="entry name" value="HTH_TETR_2"/>
    <property type="match status" value="1"/>
</dbReference>
<evidence type="ECO:0000313" key="7">
    <source>
        <dbReference type="Proteomes" id="UP000198386"/>
    </source>
</evidence>
<sequence length="209" mass="22827">MTGGKRVYRSELRAEQARRTRAAVLDAAARCFVERGYTATTMKDVAAAAGVSVQTVFGQGGKAALMLACVDRAVVGDDESRPLIGREPVVRMMTAPTKAAKLEAVRELAVSTYPALAPIHRAFDAAAAVDPELGAAWTAYEARRHQDVHAMVESFRPWLREDLDVDRAADVAWAVLSESTADALLTRRGWTVEQYADWLADAIDRLLLR</sequence>
<dbReference type="InterPro" id="IPR001647">
    <property type="entry name" value="HTH_TetR"/>
</dbReference>
<dbReference type="Proteomes" id="UP000198386">
    <property type="component" value="Unassembled WGS sequence"/>
</dbReference>
<feature type="DNA-binding region" description="H-T-H motif" evidence="4">
    <location>
        <begin position="41"/>
        <end position="60"/>
    </location>
</feature>
<keyword evidence="3" id="KW-0804">Transcription</keyword>
<protein>
    <submittedName>
        <fullName evidence="6">Transcriptional regulator, TetR family</fullName>
    </submittedName>
</protein>
<gene>
    <name evidence="6" type="ORF">SAMN04488107_4301</name>
</gene>
<dbReference type="PANTHER" id="PTHR30055:SF234">
    <property type="entry name" value="HTH-TYPE TRANSCRIPTIONAL REGULATOR BETI"/>
    <property type="match status" value="1"/>
</dbReference>
<proteinExistence type="predicted"/>
<dbReference type="SUPFAM" id="SSF46689">
    <property type="entry name" value="Homeodomain-like"/>
    <property type="match status" value="1"/>
</dbReference>
<feature type="domain" description="HTH tetR-type" evidence="5">
    <location>
        <begin position="18"/>
        <end position="78"/>
    </location>
</feature>
<evidence type="ECO:0000256" key="1">
    <source>
        <dbReference type="ARBA" id="ARBA00023015"/>
    </source>
</evidence>
<keyword evidence="1" id="KW-0805">Transcription regulation</keyword>